<evidence type="ECO:0000313" key="2">
    <source>
        <dbReference type="Proteomes" id="UP001054945"/>
    </source>
</evidence>
<dbReference type="AlphaFoldDB" id="A0AAV4T0P8"/>
<keyword evidence="2" id="KW-1185">Reference proteome</keyword>
<feature type="non-terminal residue" evidence="1">
    <location>
        <position position="1"/>
    </location>
</feature>
<proteinExistence type="predicted"/>
<evidence type="ECO:0008006" key="3">
    <source>
        <dbReference type="Google" id="ProtNLM"/>
    </source>
</evidence>
<gene>
    <name evidence="1" type="primary">AVEN_579_1</name>
    <name evidence="1" type="ORF">CEXT_98381</name>
</gene>
<reference evidence="1 2" key="1">
    <citation type="submission" date="2021-06" db="EMBL/GenBank/DDBJ databases">
        <title>Caerostris extrusa draft genome.</title>
        <authorList>
            <person name="Kono N."/>
            <person name="Arakawa K."/>
        </authorList>
    </citation>
    <scope>NUCLEOTIDE SEQUENCE [LARGE SCALE GENOMIC DNA]</scope>
</reference>
<name>A0AAV4T0P8_CAEEX</name>
<organism evidence="1 2">
    <name type="scientific">Caerostris extrusa</name>
    <name type="common">Bark spider</name>
    <name type="synonym">Caerostris bankana</name>
    <dbReference type="NCBI Taxonomy" id="172846"/>
    <lineage>
        <taxon>Eukaryota</taxon>
        <taxon>Metazoa</taxon>
        <taxon>Ecdysozoa</taxon>
        <taxon>Arthropoda</taxon>
        <taxon>Chelicerata</taxon>
        <taxon>Arachnida</taxon>
        <taxon>Araneae</taxon>
        <taxon>Araneomorphae</taxon>
        <taxon>Entelegynae</taxon>
        <taxon>Araneoidea</taxon>
        <taxon>Araneidae</taxon>
        <taxon>Caerostris</taxon>
    </lineage>
</organism>
<dbReference type="EMBL" id="BPLR01010299">
    <property type="protein sequence ID" value="GIY38402.1"/>
    <property type="molecule type" value="Genomic_DNA"/>
</dbReference>
<comment type="caution">
    <text evidence="1">The sequence shown here is derived from an EMBL/GenBank/DDBJ whole genome shotgun (WGS) entry which is preliminary data.</text>
</comment>
<dbReference type="Proteomes" id="UP001054945">
    <property type="component" value="Unassembled WGS sequence"/>
</dbReference>
<protein>
    <recommendedName>
        <fullName evidence="3">IGFBP N-terminal domain-containing protein</fullName>
    </recommendedName>
</protein>
<sequence>RIASHLDIFHIRHPVAHPFHLLLRSAPHCATGPLGRIILMKGPGHHFLFEGRLPPSPRRQAIDFEQGYLPENVVDIVLDISVKFEVENTMIKELLCLLVVCIAVSEAVRCRESTCLSFQCGATTCPPGYRVKVGGGFCGCCNNCVKALHEGETCDPIIKFGGDLKHKGVTNSDPMCDYGLICDTDSEKCIKLADEY</sequence>
<evidence type="ECO:0000313" key="1">
    <source>
        <dbReference type="EMBL" id="GIY38402.1"/>
    </source>
</evidence>
<accession>A0AAV4T0P8</accession>